<dbReference type="SUPFAM" id="SSF49265">
    <property type="entry name" value="Fibronectin type III"/>
    <property type="match status" value="2"/>
</dbReference>
<dbReference type="STRING" id="307972.A0A2G8L1H5"/>
<dbReference type="SMART" id="SM00060">
    <property type="entry name" value="FN3"/>
    <property type="match status" value="3"/>
</dbReference>
<dbReference type="InterPro" id="IPR013783">
    <property type="entry name" value="Ig-like_fold"/>
</dbReference>
<feature type="domain" description="Fibronectin type-III" evidence="1">
    <location>
        <begin position="263"/>
        <end position="365"/>
    </location>
</feature>
<dbReference type="PROSITE" id="PS50853">
    <property type="entry name" value="FN3"/>
    <property type="match status" value="3"/>
</dbReference>
<evidence type="ECO:0000259" key="1">
    <source>
        <dbReference type="PROSITE" id="PS50853"/>
    </source>
</evidence>
<comment type="caution">
    <text evidence="2">The sequence shown here is derived from an EMBL/GenBank/DDBJ whole genome shotgun (WGS) entry which is preliminary data.</text>
</comment>
<dbReference type="PANTHER" id="PTHR26391:SF18">
    <property type="entry name" value="PROTEIN KINASE RECEPTOR TIE-1, PUTATIVE-RELATED"/>
    <property type="match status" value="1"/>
</dbReference>
<accession>A0A2G8L1H5</accession>
<proteinExistence type="predicted"/>
<gene>
    <name evidence="2" type="ORF">BSL78_08992</name>
</gene>
<dbReference type="PANTHER" id="PTHR26391">
    <property type="entry name" value="INACTIVE TYROSINE-PROTEIN KINASE 7"/>
    <property type="match status" value="1"/>
</dbReference>
<reference evidence="2 3" key="1">
    <citation type="journal article" date="2017" name="PLoS Biol.">
        <title>The sea cucumber genome provides insights into morphological evolution and visceral regeneration.</title>
        <authorList>
            <person name="Zhang X."/>
            <person name="Sun L."/>
            <person name="Yuan J."/>
            <person name="Sun Y."/>
            <person name="Gao Y."/>
            <person name="Zhang L."/>
            <person name="Li S."/>
            <person name="Dai H."/>
            <person name="Hamel J.F."/>
            <person name="Liu C."/>
            <person name="Yu Y."/>
            <person name="Liu S."/>
            <person name="Lin W."/>
            <person name="Guo K."/>
            <person name="Jin S."/>
            <person name="Xu P."/>
            <person name="Storey K.B."/>
            <person name="Huan P."/>
            <person name="Zhang T."/>
            <person name="Zhou Y."/>
            <person name="Zhang J."/>
            <person name="Lin C."/>
            <person name="Li X."/>
            <person name="Xing L."/>
            <person name="Huo D."/>
            <person name="Sun M."/>
            <person name="Wang L."/>
            <person name="Mercier A."/>
            <person name="Li F."/>
            <person name="Yang H."/>
            <person name="Xiang J."/>
        </authorList>
    </citation>
    <scope>NUCLEOTIDE SEQUENCE [LARGE SCALE GENOMIC DNA]</scope>
    <source>
        <strain evidence="2">Shaxun</strain>
        <tissue evidence="2">Muscle</tissue>
    </source>
</reference>
<evidence type="ECO:0000313" key="3">
    <source>
        <dbReference type="Proteomes" id="UP000230750"/>
    </source>
</evidence>
<organism evidence="2 3">
    <name type="scientific">Stichopus japonicus</name>
    <name type="common">Sea cucumber</name>
    <dbReference type="NCBI Taxonomy" id="307972"/>
    <lineage>
        <taxon>Eukaryota</taxon>
        <taxon>Metazoa</taxon>
        <taxon>Echinodermata</taxon>
        <taxon>Eleutherozoa</taxon>
        <taxon>Echinozoa</taxon>
        <taxon>Holothuroidea</taxon>
        <taxon>Aspidochirotacea</taxon>
        <taxon>Aspidochirotida</taxon>
        <taxon>Stichopodidae</taxon>
        <taxon>Apostichopus</taxon>
    </lineage>
</organism>
<dbReference type="CDD" id="cd00063">
    <property type="entry name" value="FN3"/>
    <property type="match status" value="3"/>
</dbReference>
<protein>
    <recommendedName>
        <fullName evidence="1">Fibronectin type-III domain-containing protein</fullName>
    </recommendedName>
</protein>
<feature type="domain" description="Fibronectin type-III" evidence="1">
    <location>
        <begin position="154"/>
        <end position="258"/>
    </location>
</feature>
<evidence type="ECO:0000313" key="2">
    <source>
        <dbReference type="EMBL" id="PIK54113.1"/>
    </source>
</evidence>
<dbReference type="OrthoDB" id="6138780at2759"/>
<feature type="domain" description="Fibronectin type-III" evidence="1">
    <location>
        <begin position="47"/>
        <end position="149"/>
    </location>
</feature>
<name>A0A2G8L1H5_STIJA</name>
<keyword evidence="3" id="KW-1185">Reference proteome</keyword>
<dbReference type="AlphaFoldDB" id="A0A2G8L1H5"/>
<dbReference type="InterPro" id="IPR036116">
    <property type="entry name" value="FN3_sf"/>
</dbReference>
<dbReference type="Proteomes" id="UP000230750">
    <property type="component" value="Unassembled WGS sequence"/>
</dbReference>
<sequence length="374" mass="40892">MAVCVSVYSITSGGCGMRNCPSDVVPPPLFGSLLTPWLQLLAAPTEAPKILSVVSKEDSISVILVSWKFDAFDTLQCSPDKGYRFVIYYQSLTDTKDKGVRNASDPGVMISSIEQLQPCTDYIITVAVINAVGLESPQSNPFNITTKSEKPSIAPTIKSVSRLKNSTTGLRVTWKFGGKDGLSCNPLLGYDILIYWWAIDKPDNRQQTNISDTSITSMDITGLTMCTEYNVSATARNFVGEESELSLPVTQATDTNDPEIPPKVTSVSIVPGSVTSLKVFWTFDGILDLSCDPAMNYNFEVGYFPVDKPRQLKTLLIEDESSSSFLIENLTTCTEYNVSMRVINFVGRGSPSSNSLLYVTSTDSKHESTVLLKI</sequence>
<dbReference type="Gene3D" id="2.60.40.10">
    <property type="entry name" value="Immunoglobulins"/>
    <property type="match status" value="3"/>
</dbReference>
<dbReference type="EMBL" id="MRZV01000263">
    <property type="protein sequence ID" value="PIK54113.1"/>
    <property type="molecule type" value="Genomic_DNA"/>
</dbReference>
<dbReference type="InterPro" id="IPR003961">
    <property type="entry name" value="FN3_dom"/>
</dbReference>